<organism evidence="3 4">
    <name type="scientific">Aureispira anguillae</name>
    <dbReference type="NCBI Taxonomy" id="2864201"/>
    <lineage>
        <taxon>Bacteria</taxon>
        <taxon>Pseudomonadati</taxon>
        <taxon>Bacteroidota</taxon>
        <taxon>Saprospiria</taxon>
        <taxon>Saprospirales</taxon>
        <taxon>Saprospiraceae</taxon>
        <taxon>Aureispira</taxon>
    </lineage>
</organism>
<dbReference type="KEGG" id="aup:AsAng_0064010"/>
<evidence type="ECO:0000313" key="3">
    <source>
        <dbReference type="EMBL" id="BDS15617.1"/>
    </source>
</evidence>
<dbReference type="Proteomes" id="UP001060919">
    <property type="component" value="Plasmid pAUEa"/>
</dbReference>
<geneLocation type="plasmid" evidence="3 4">
    <name>pAUEa</name>
</geneLocation>
<keyword evidence="1" id="KW-0732">Signal</keyword>
<name>A0A915YLV6_9BACT</name>
<evidence type="ECO:0000256" key="1">
    <source>
        <dbReference type="SAM" id="SignalP"/>
    </source>
</evidence>
<keyword evidence="4" id="KW-1185">Reference proteome</keyword>
<keyword evidence="3" id="KW-0614">Plasmid</keyword>
<gene>
    <name evidence="3" type="ORF">AsAng_0064010</name>
</gene>
<feature type="chain" id="PRO_5037525550" evidence="1">
    <location>
        <begin position="24"/>
        <end position="401"/>
    </location>
</feature>
<evidence type="ECO:0000259" key="2">
    <source>
        <dbReference type="Pfam" id="PF18962"/>
    </source>
</evidence>
<sequence>MKIIMYKLISLFLLGLTWNNVWAQTIDGPTEICPSSLLVTTYELIDYPCDAIANLNWQLDYPVSAAYGGSNPVVITWSTTGADDEAILSVTYDCINYSSDGTPVVTKDTVELEIAILNINEPIITSSSLVELTCSETEFTVNIASQPGSATYSVTHPDCFGYSYSSSSSQFNFTTDNSASGEICITIYQPSCGTSRTECITVTRECEDNLTFSSASPISNSYNPVNNYITASDVSTASFSNLEFKAGKAILLQPGFSGDKVFLAHIGPCSCVPDGQTGCFYQRSAQSTSTGTSSTRRNPQSSVNPDYIAKQQTRLVSTEDAVSNAFSIYPNPSSGAFTIHFEKQPLNATIQIFDIMGRLQKSIPANNPIQVIDASELESGVYLVVVSGQEHLFKEKIIISK</sequence>
<dbReference type="NCBIfam" id="TIGR04183">
    <property type="entry name" value="Por_Secre_tail"/>
    <property type="match status" value="1"/>
</dbReference>
<dbReference type="InterPro" id="IPR026444">
    <property type="entry name" value="Secre_tail"/>
</dbReference>
<feature type="domain" description="Secretion system C-terminal sorting" evidence="2">
    <location>
        <begin position="328"/>
        <end position="399"/>
    </location>
</feature>
<dbReference type="Pfam" id="PF18962">
    <property type="entry name" value="Por_Secre_tail"/>
    <property type="match status" value="1"/>
</dbReference>
<proteinExistence type="predicted"/>
<dbReference type="EMBL" id="AP026868">
    <property type="protein sequence ID" value="BDS15617.1"/>
    <property type="molecule type" value="Genomic_DNA"/>
</dbReference>
<protein>
    <submittedName>
        <fullName evidence="3">T9SS type A sorting domain-containing protein</fullName>
    </submittedName>
</protein>
<reference evidence="3" key="1">
    <citation type="submission" date="2022-09" db="EMBL/GenBank/DDBJ databases">
        <title>Aureispira anguillicida sp. nov., isolated from Leptocephalus of Japanese eel Anguilla japonica.</title>
        <authorList>
            <person name="Yuasa K."/>
            <person name="Mekata T."/>
            <person name="Ikunari K."/>
        </authorList>
    </citation>
    <scope>NUCLEOTIDE SEQUENCE</scope>
    <source>
        <strain evidence="3">EL160426</strain>
        <plasmid evidence="3">pAUEa</plasmid>
    </source>
</reference>
<dbReference type="AlphaFoldDB" id="A0A915YLV6"/>
<dbReference type="InterPro" id="IPR055015">
    <property type="entry name" value="GCX_COOH"/>
</dbReference>
<feature type="signal peptide" evidence="1">
    <location>
        <begin position="1"/>
        <end position="23"/>
    </location>
</feature>
<dbReference type="NCBIfam" id="NF045639">
    <property type="entry name" value="GCX_COOH"/>
    <property type="match status" value="1"/>
</dbReference>
<accession>A0A915YLV6</accession>
<evidence type="ECO:0000313" key="4">
    <source>
        <dbReference type="Proteomes" id="UP001060919"/>
    </source>
</evidence>
<dbReference type="RefSeq" id="WP_264793606.1">
    <property type="nucleotide sequence ID" value="NZ_AP026868.1"/>
</dbReference>